<sequence>MSSMDFDLENIVREQNKDIEIYKLAIETLKRNLEFVKQEKNQIIQEQTTERANWCLVDKQLNEVITTLAEQLRNMDNEIKDLNKIKQELHNVKKDLFNQTREMISDKKELLVLSKKNKIYKKKIKQLMLHIVESNDYLDNIICDGDNLIK</sequence>
<organism evidence="2 3">
    <name type="scientific">Choristoneura occidentalis granulovirus</name>
    <dbReference type="NCBI Taxonomy" id="364745"/>
    <lineage>
        <taxon>Viruses</taxon>
        <taxon>Viruses incertae sedis</taxon>
        <taxon>Naldaviricetes</taxon>
        <taxon>Lefavirales</taxon>
        <taxon>Baculoviridae</taxon>
        <taxon>Betabaculovirus</taxon>
        <taxon>Betabaculovirus chofumiferanae</taxon>
    </lineage>
</organism>
<feature type="coiled-coil region" evidence="1">
    <location>
        <begin position="12"/>
        <end position="102"/>
    </location>
</feature>
<name>Q1A4R4_9BBAC</name>
<dbReference type="KEGG" id="vg:4155858"/>
<accession>Q1A4R4</accession>
<dbReference type="GeneID" id="4155858"/>
<keyword evidence="3" id="KW-1185">Reference proteome</keyword>
<dbReference type="OrthoDB" id="24114at10239"/>
<evidence type="ECO:0000313" key="2">
    <source>
        <dbReference type="EMBL" id="ABC61166.1"/>
    </source>
</evidence>
<dbReference type="RefSeq" id="YP_654453.1">
    <property type="nucleotide sequence ID" value="NC_008168.1"/>
</dbReference>
<evidence type="ECO:0000313" key="3">
    <source>
        <dbReference type="Proteomes" id="UP000202317"/>
    </source>
</evidence>
<dbReference type="EMBL" id="DQ333351">
    <property type="protein sequence ID" value="ABC61166.1"/>
    <property type="molecule type" value="Genomic_DNA"/>
</dbReference>
<proteinExistence type="predicted"/>
<evidence type="ECO:0000256" key="1">
    <source>
        <dbReference type="SAM" id="Coils"/>
    </source>
</evidence>
<dbReference type="Proteomes" id="UP000202317">
    <property type="component" value="Segment"/>
</dbReference>
<keyword evidence="1" id="KW-0175">Coiled coil</keyword>
<reference evidence="2 3" key="1">
    <citation type="journal article" date="2006" name="J. Gen. Virol.">
        <title>Sequence analysis of the Choristoneura occidentalis granulovirus genome.</title>
        <authorList>
            <person name="Escasa S.R."/>
            <person name="Lauzon H.A.M."/>
            <person name="Mathur A.C."/>
            <person name="Krell P.J."/>
            <person name="Arif B.M."/>
        </authorList>
    </citation>
    <scope>NUCLEOTIDE SEQUENCE [LARGE SCALE GENOMIC DNA]</scope>
</reference>
<protein>
    <submittedName>
        <fullName evidence="2">Uncharacterized protein</fullName>
    </submittedName>
</protein>